<comment type="caution">
    <text evidence="2">The sequence shown here is derived from an EMBL/GenBank/DDBJ whole genome shotgun (WGS) entry which is preliminary data.</text>
</comment>
<sequence>MAQQKTQTGDDKQMSLNENEQLALQSHLEQWNSCKGGERHAVLNTAVKEARLLAPKMDKDALKHRKYIYKQWFYNHGQRKQRIKRHLIKYGQKWTVQEIIKQERKAEVKSIIEEQTGVKPGEKGMMKHYQRIVTEIMQGLTSDELQEAEATALAWSQEGPPADIQANITKTKGESLIKHFAKEMYRQAGMRLFVISAWKAPDGMISMMSLVAVNNSWIPKIGRSSWRNEIHMWRNSLVGNQIFVEGNGNQVIGKKKWQARQLFDFELNDAGMPTIPAYEDLDLQSTKDLIHDFITVHYRLTVSTGDCCQKLTVAVPWATILSRQEDFIETTYLPEGTRIKDPSKLKKADAQILLQFWLKRQAQSAETTFAFKAWVDSDGNTLPPVKKKIQPSNCGAGDRRPSRKSRKPPVGARTTGSKNSDNDSSEDDGCEPGAAPRQKSKRLANLRAKNRIPIAFSPSTTEDQMMMMEWRIMVWQRLPQIWMERRQSLII</sequence>
<evidence type="ECO:0000313" key="3">
    <source>
        <dbReference type="Proteomes" id="UP001195769"/>
    </source>
</evidence>
<name>A0AAD4HG58_9AGAM</name>
<evidence type="ECO:0000313" key="2">
    <source>
        <dbReference type="EMBL" id="KAG1894986.1"/>
    </source>
</evidence>
<gene>
    <name evidence="2" type="ORF">F5891DRAFT_984571</name>
</gene>
<evidence type="ECO:0000256" key="1">
    <source>
        <dbReference type="SAM" id="MobiDB-lite"/>
    </source>
</evidence>
<accession>A0AAD4HG58</accession>
<dbReference type="RefSeq" id="XP_041220562.1">
    <property type="nucleotide sequence ID" value="XM_041377472.1"/>
</dbReference>
<dbReference type="EMBL" id="JABBWK010000072">
    <property type="protein sequence ID" value="KAG1894986.1"/>
    <property type="molecule type" value="Genomic_DNA"/>
</dbReference>
<organism evidence="2 3">
    <name type="scientific">Suillus fuscotomentosus</name>
    <dbReference type="NCBI Taxonomy" id="1912939"/>
    <lineage>
        <taxon>Eukaryota</taxon>
        <taxon>Fungi</taxon>
        <taxon>Dikarya</taxon>
        <taxon>Basidiomycota</taxon>
        <taxon>Agaricomycotina</taxon>
        <taxon>Agaricomycetes</taxon>
        <taxon>Agaricomycetidae</taxon>
        <taxon>Boletales</taxon>
        <taxon>Suillineae</taxon>
        <taxon>Suillaceae</taxon>
        <taxon>Suillus</taxon>
    </lineage>
</organism>
<reference evidence="2" key="1">
    <citation type="journal article" date="2020" name="New Phytol.">
        <title>Comparative genomics reveals dynamic genome evolution in host specialist ectomycorrhizal fungi.</title>
        <authorList>
            <person name="Lofgren L.A."/>
            <person name="Nguyen N.H."/>
            <person name="Vilgalys R."/>
            <person name="Ruytinx J."/>
            <person name="Liao H.L."/>
            <person name="Branco S."/>
            <person name="Kuo A."/>
            <person name="LaButti K."/>
            <person name="Lipzen A."/>
            <person name="Andreopoulos W."/>
            <person name="Pangilinan J."/>
            <person name="Riley R."/>
            <person name="Hundley H."/>
            <person name="Na H."/>
            <person name="Barry K."/>
            <person name="Grigoriev I.V."/>
            <person name="Stajich J.E."/>
            <person name="Kennedy P.G."/>
        </authorList>
    </citation>
    <scope>NUCLEOTIDE SEQUENCE</scope>
    <source>
        <strain evidence="2">FC203</strain>
    </source>
</reference>
<protein>
    <submittedName>
        <fullName evidence="2">Uncharacterized protein</fullName>
    </submittedName>
</protein>
<dbReference type="GeneID" id="64671770"/>
<proteinExistence type="predicted"/>
<dbReference type="Proteomes" id="UP001195769">
    <property type="component" value="Unassembled WGS sequence"/>
</dbReference>
<dbReference type="AlphaFoldDB" id="A0AAD4HG58"/>
<keyword evidence="3" id="KW-1185">Reference proteome</keyword>
<feature type="region of interest" description="Disordered" evidence="1">
    <location>
        <begin position="382"/>
        <end position="446"/>
    </location>
</feature>